<dbReference type="InterPro" id="IPR035979">
    <property type="entry name" value="RBD_domain_sf"/>
</dbReference>
<dbReference type="InterPro" id="IPR012677">
    <property type="entry name" value="Nucleotide-bd_a/b_plait_sf"/>
</dbReference>
<feature type="domain" description="RRM" evidence="4">
    <location>
        <begin position="20"/>
        <end position="98"/>
    </location>
</feature>
<feature type="compositionally biased region" description="Basic and acidic residues" evidence="3">
    <location>
        <begin position="230"/>
        <end position="239"/>
    </location>
</feature>
<feature type="domain" description="RRM" evidence="4">
    <location>
        <begin position="116"/>
        <end position="179"/>
    </location>
</feature>
<dbReference type="AlphaFoldDB" id="A0A8D8FDG5"/>
<feature type="domain" description="RRM" evidence="4">
    <location>
        <begin position="352"/>
        <end position="424"/>
    </location>
</feature>
<evidence type="ECO:0000256" key="3">
    <source>
        <dbReference type="SAM" id="MobiDB-lite"/>
    </source>
</evidence>
<dbReference type="Gene3D" id="3.30.70.330">
    <property type="match status" value="3"/>
</dbReference>
<feature type="compositionally biased region" description="Low complexity" evidence="3">
    <location>
        <begin position="193"/>
        <end position="212"/>
    </location>
</feature>
<keyword evidence="1 2" id="KW-0694">RNA-binding</keyword>
<dbReference type="SUPFAM" id="SSF54928">
    <property type="entry name" value="RNA-binding domain, RBD"/>
    <property type="match status" value="2"/>
</dbReference>
<feature type="region of interest" description="Disordered" evidence="3">
    <location>
        <begin position="193"/>
        <end position="242"/>
    </location>
</feature>
<dbReference type="InterPro" id="IPR000504">
    <property type="entry name" value="RRM_dom"/>
</dbReference>
<evidence type="ECO:0000259" key="4">
    <source>
        <dbReference type="PROSITE" id="PS50102"/>
    </source>
</evidence>
<dbReference type="PROSITE" id="PS50102">
    <property type="entry name" value="RRM"/>
    <property type="match status" value="3"/>
</dbReference>
<evidence type="ECO:0000256" key="1">
    <source>
        <dbReference type="ARBA" id="ARBA00022884"/>
    </source>
</evidence>
<sequence length="437" mass="49377">MDQGNNGGGRKEISEEPPMSRLFVICGRNITRDQLIRHFEDDGEIEECVVIVDKKTGQGKGVAYVKFTQTSAAARGLRKNGSYIENETRPIKVMISASYQKKKEDGSPEEVNEFKFRRLFAVLPISKTEDDIRDEFSQFGNVTQIRLVPDKKNQSQCAAYITFSTFLEAALAIEGCDFSYRAKFCLPRENLKQNQQQQQQQHYQGNQYQNQGNDGGRYGNGGGNNGNNEYSRKRTHSPENNRSGGDVKLVVICSSGLNQDRLWRLFDIAPGMKYCNIVTQNDINTTASVVYACRDEAQRALDKIHGLEYPIGERIIVRYENEFRDEMQNCDILAPLGPPKPILGHQNAQCAKKAFFICMPEAISVKLLQDAFCRFGDLINVYLIPGKRHGYAAFASEVAADRAIQQLHGIQLGDCRLKVLECMEQNESKRKRPMDQS</sequence>
<dbReference type="EMBL" id="HBUE01056992">
    <property type="protein sequence ID" value="CAG6466724.1"/>
    <property type="molecule type" value="Transcribed_RNA"/>
</dbReference>
<name>A0A8D8FDG5_CULPI</name>
<accession>A0A8D8FDG5</accession>
<organism evidence="5">
    <name type="scientific">Culex pipiens</name>
    <name type="common">House mosquito</name>
    <dbReference type="NCBI Taxonomy" id="7175"/>
    <lineage>
        <taxon>Eukaryota</taxon>
        <taxon>Metazoa</taxon>
        <taxon>Ecdysozoa</taxon>
        <taxon>Arthropoda</taxon>
        <taxon>Hexapoda</taxon>
        <taxon>Insecta</taxon>
        <taxon>Pterygota</taxon>
        <taxon>Neoptera</taxon>
        <taxon>Endopterygota</taxon>
        <taxon>Diptera</taxon>
        <taxon>Nematocera</taxon>
        <taxon>Culicoidea</taxon>
        <taxon>Culicidae</taxon>
        <taxon>Culicinae</taxon>
        <taxon>Culicini</taxon>
        <taxon>Culex</taxon>
        <taxon>Culex</taxon>
    </lineage>
</organism>
<feature type="compositionally biased region" description="Gly residues" evidence="3">
    <location>
        <begin position="213"/>
        <end position="225"/>
    </location>
</feature>
<evidence type="ECO:0000256" key="2">
    <source>
        <dbReference type="PROSITE-ProRule" id="PRU00176"/>
    </source>
</evidence>
<dbReference type="SMART" id="SM00360">
    <property type="entry name" value="RRM"/>
    <property type="match status" value="4"/>
</dbReference>
<proteinExistence type="predicted"/>
<dbReference type="EMBL" id="HBUE01056993">
    <property type="protein sequence ID" value="CAG6466725.1"/>
    <property type="molecule type" value="Transcribed_RNA"/>
</dbReference>
<dbReference type="GO" id="GO:0003723">
    <property type="term" value="F:RNA binding"/>
    <property type="evidence" value="ECO:0007669"/>
    <property type="project" value="UniProtKB-UniRule"/>
</dbReference>
<dbReference type="InterPro" id="IPR052462">
    <property type="entry name" value="SLIRP/GR-RBP-like"/>
</dbReference>
<reference evidence="5" key="1">
    <citation type="submission" date="2021-05" db="EMBL/GenBank/DDBJ databases">
        <authorList>
            <person name="Alioto T."/>
            <person name="Alioto T."/>
            <person name="Gomez Garrido J."/>
        </authorList>
    </citation>
    <scope>NUCLEOTIDE SEQUENCE</scope>
</reference>
<evidence type="ECO:0000313" key="5">
    <source>
        <dbReference type="EMBL" id="CAG6466725.1"/>
    </source>
</evidence>
<dbReference type="FunFam" id="3.30.70.330:FF:000988">
    <property type="entry name" value="Developmentally regulated RNA-binding protein"/>
    <property type="match status" value="1"/>
</dbReference>
<protein>
    <submittedName>
        <fullName evidence="5">RNA-binding protein 45</fullName>
    </submittedName>
</protein>
<dbReference type="PANTHER" id="PTHR48027">
    <property type="entry name" value="HETEROGENEOUS NUCLEAR RIBONUCLEOPROTEIN 87F-RELATED"/>
    <property type="match status" value="1"/>
</dbReference>
<dbReference type="Pfam" id="PF00076">
    <property type="entry name" value="RRM_1"/>
    <property type="match status" value="3"/>
</dbReference>